<dbReference type="Pfam" id="PF01546">
    <property type="entry name" value="Peptidase_M20"/>
    <property type="match status" value="1"/>
</dbReference>
<comment type="caution">
    <text evidence="3">The sequence shown here is derived from an EMBL/GenBank/DDBJ whole genome shotgun (WGS) entry which is preliminary data.</text>
</comment>
<organism evidence="3 4">
    <name type="scientific">Candidatus Avipropionibacterium avicola</name>
    <dbReference type="NCBI Taxonomy" id="2840701"/>
    <lineage>
        <taxon>Bacteria</taxon>
        <taxon>Bacillati</taxon>
        <taxon>Actinomycetota</taxon>
        <taxon>Actinomycetes</taxon>
        <taxon>Propionibacteriales</taxon>
        <taxon>Propionibacteriaceae</taxon>
        <taxon>Propionibacteriaceae incertae sedis</taxon>
        <taxon>Candidatus Avipropionibacterium</taxon>
    </lineage>
</organism>
<dbReference type="NCBIfam" id="TIGR01891">
    <property type="entry name" value="amidohydrolases"/>
    <property type="match status" value="1"/>
</dbReference>
<dbReference type="Pfam" id="PF07687">
    <property type="entry name" value="M20_dimer"/>
    <property type="match status" value="1"/>
</dbReference>
<dbReference type="Proteomes" id="UP000886842">
    <property type="component" value="Unassembled WGS sequence"/>
</dbReference>
<dbReference type="InterPro" id="IPR011650">
    <property type="entry name" value="Peptidase_M20_dimer"/>
</dbReference>
<dbReference type="InterPro" id="IPR017439">
    <property type="entry name" value="Amidohydrolase"/>
</dbReference>
<keyword evidence="1" id="KW-0464">Manganese</keyword>
<keyword evidence="1" id="KW-0479">Metal-binding</keyword>
<proteinExistence type="predicted"/>
<feature type="binding site" evidence="1">
    <location>
        <position position="107"/>
    </location>
    <ligand>
        <name>Mn(2+)</name>
        <dbReference type="ChEBI" id="CHEBI:29035"/>
        <label>2</label>
    </ligand>
</feature>
<dbReference type="GO" id="GO:0046872">
    <property type="term" value="F:metal ion binding"/>
    <property type="evidence" value="ECO:0007669"/>
    <property type="project" value="UniProtKB-KW"/>
</dbReference>
<dbReference type="EMBL" id="DVLP01000046">
    <property type="protein sequence ID" value="HIT74259.1"/>
    <property type="molecule type" value="Genomic_DNA"/>
</dbReference>
<evidence type="ECO:0000256" key="1">
    <source>
        <dbReference type="PIRSR" id="PIRSR005962-1"/>
    </source>
</evidence>
<feature type="binding site" evidence="1">
    <location>
        <position position="170"/>
    </location>
    <ligand>
        <name>Mn(2+)</name>
        <dbReference type="ChEBI" id="CHEBI:29035"/>
        <label>2</label>
    </ligand>
</feature>
<feature type="binding site" evidence="1">
    <location>
        <position position="143"/>
    </location>
    <ligand>
        <name>Mn(2+)</name>
        <dbReference type="ChEBI" id="CHEBI:29035"/>
        <label>2</label>
    </ligand>
</feature>
<evidence type="ECO:0000313" key="4">
    <source>
        <dbReference type="Proteomes" id="UP000886842"/>
    </source>
</evidence>
<dbReference type="InterPro" id="IPR002933">
    <property type="entry name" value="Peptidase_M20"/>
</dbReference>
<evidence type="ECO:0000313" key="3">
    <source>
        <dbReference type="EMBL" id="HIT74259.1"/>
    </source>
</evidence>
<dbReference type="Gene3D" id="3.30.70.360">
    <property type="match status" value="1"/>
</dbReference>
<reference evidence="3" key="1">
    <citation type="submission" date="2020-10" db="EMBL/GenBank/DDBJ databases">
        <authorList>
            <person name="Gilroy R."/>
        </authorList>
    </citation>
    <scope>NUCLEOTIDE SEQUENCE</scope>
    <source>
        <strain evidence="3">ChiGjej1B1-24693</strain>
    </source>
</reference>
<name>A0A9D1GVE2_9ACTN</name>
<feature type="binding site" evidence="1">
    <location>
        <position position="109"/>
    </location>
    <ligand>
        <name>Mn(2+)</name>
        <dbReference type="ChEBI" id="CHEBI:29035"/>
        <label>2</label>
    </ligand>
</feature>
<dbReference type="SUPFAM" id="SSF55031">
    <property type="entry name" value="Bacterial exopeptidase dimerisation domain"/>
    <property type="match status" value="1"/>
</dbReference>
<dbReference type="PANTHER" id="PTHR11014">
    <property type="entry name" value="PEPTIDASE M20 FAMILY MEMBER"/>
    <property type="match status" value="1"/>
</dbReference>
<dbReference type="Gene3D" id="3.40.630.10">
    <property type="entry name" value="Zn peptidases"/>
    <property type="match status" value="1"/>
</dbReference>
<gene>
    <name evidence="3" type="ORF">IAA98_01570</name>
</gene>
<dbReference type="PIRSF" id="PIRSF005962">
    <property type="entry name" value="Pept_M20D_amidohydro"/>
    <property type="match status" value="1"/>
</dbReference>
<comment type="cofactor">
    <cofactor evidence="1">
        <name>Mn(2+)</name>
        <dbReference type="ChEBI" id="CHEBI:29035"/>
    </cofactor>
    <text evidence="1">The Mn(2+) ion enhances activity.</text>
</comment>
<dbReference type="PANTHER" id="PTHR11014:SF63">
    <property type="entry name" value="METALLOPEPTIDASE, PUTATIVE (AFU_ORTHOLOGUE AFUA_6G09600)-RELATED"/>
    <property type="match status" value="1"/>
</dbReference>
<sequence length="331" mass="35213">MAVDVPPTLIDSLLEIHRDLHAHPELSMQEHRTAGLVEQRLSSLGCTTHRVGDTGVVGWLENGDGPVVAFRADMDGLPVREETGLAWASTATGTLPDGTTSPVMHACGHDIHITCGLGIATYLAEHRDQWQGTVVMIFQPGEETGEGAQSMVDNRLWEIAPRPVAVFGQHVSGGRAGTAHVTPGLAMAMADSWRVTVHGHGGHGSRPEKTLDPVLLAAHMVVRLQSVITREVSARDLSVLTVATFHAGTKENVIPDTAVFTVNMRHHDQSVRDHVTAAARRVLNAEAAASGAPEPTIEEISTFPLTINDPELTGTVRGLLAAELGDEAVTS</sequence>
<dbReference type="SUPFAM" id="SSF53187">
    <property type="entry name" value="Zn-dependent exopeptidases"/>
    <property type="match status" value="1"/>
</dbReference>
<accession>A0A9D1GVE2</accession>
<dbReference type="GO" id="GO:0016787">
    <property type="term" value="F:hydrolase activity"/>
    <property type="evidence" value="ECO:0007669"/>
    <property type="project" value="InterPro"/>
</dbReference>
<evidence type="ECO:0000259" key="2">
    <source>
        <dbReference type="Pfam" id="PF07687"/>
    </source>
</evidence>
<dbReference type="AlphaFoldDB" id="A0A9D1GVE2"/>
<feature type="domain" description="Peptidase M20 dimerisation" evidence="2">
    <location>
        <begin position="191"/>
        <end position="288"/>
    </location>
</feature>
<reference evidence="3" key="2">
    <citation type="journal article" date="2021" name="PeerJ">
        <title>Extensive microbial diversity within the chicken gut microbiome revealed by metagenomics and culture.</title>
        <authorList>
            <person name="Gilroy R."/>
            <person name="Ravi A."/>
            <person name="Getino M."/>
            <person name="Pursley I."/>
            <person name="Horton D.L."/>
            <person name="Alikhan N.F."/>
            <person name="Baker D."/>
            <person name="Gharbi K."/>
            <person name="Hall N."/>
            <person name="Watson M."/>
            <person name="Adriaenssens E.M."/>
            <person name="Foster-Nyarko E."/>
            <person name="Jarju S."/>
            <person name="Secka A."/>
            <person name="Antonio M."/>
            <person name="Oren A."/>
            <person name="Chaudhuri R.R."/>
            <person name="La Ragione R."/>
            <person name="Hildebrand F."/>
            <person name="Pallen M.J."/>
        </authorList>
    </citation>
    <scope>NUCLEOTIDE SEQUENCE</scope>
    <source>
        <strain evidence="3">ChiGjej1B1-24693</strain>
    </source>
</reference>
<protein>
    <submittedName>
        <fullName evidence="3">Amidohydrolase</fullName>
    </submittedName>
</protein>
<feature type="non-terminal residue" evidence="3">
    <location>
        <position position="331"/>
    </location>
</feature>
<dbReference type="InterPro" id="IPR036264">
    <property type="entry name" value="Bact_exopeptidase_dim_dom"/>
</dbReference>